<keyword evidence="2" id="KW-1185">Reference proteome</keyword>
<reference evidence="2" key="1">
    <citation type="journal article" date="2017" name="Front. Plant Sci.">
        <title>Climate Clever Clovers: New Paradigm to Reduce the Environmental Footprint of Ruminants by Breeding Low Methanogenic Forages Utilizing Haplotype Variation.</title>
        <authorList>
            <person name="Kaur P."/>
            <person name="Appels R."/>
            <person name="Bayer P.E."/>
            <person name="Keeble-Gagnere G."/>
            <person name="Wang J."/>
            <person name="Hirakawa H."/>
            <person name="Shirasawa K."/>
            <person name="Vercoe P."/>
            <person name="Stefanova K."/>
            <person name="Durmic Z."/>
            <person name="Nichols P."/>
            <person name="Revell C."/>
            <person name="Isobe S.N."/>
            <person name="Edwards D."/>
            <person name="Erskine W."/>
        </authorList>
    </citation>
    <scope>NUCLEOTIDE SEQUENCE [LARGE SCALE GENOMIC DNA]</scope>
    <source>
        <strain evidence="2">cv. Daliak</strain>
    </source>
</reference>
<evidence type="ECO:0000313" key="1">
    <source>
        <dbReference type="EMBL" id="GAU17079.1"/>
    </source>
</evidence>
<gene>
    <name evidence="1" type="ORF">TSUD_105780</name>
</gene>
<sequence length="223" mass="24737">MKVLCEFCGVVRAVVCCKPDSACLCLHCDGILVFYPLQILCLAGIPTRSFVTSVISTRLLCTVSNINCLSVMFVIGIYLSKNWPYLVDANSSNAAWESPSTSTTVKRMASLVWRTQDGRRTTVSQIWSLQDMILIVISPAPHVEDARGFAVKGDLDVHSVFATSLRTSHPSFSPQRVPEISETRKASALPKHAMELFLLRITLQNGWQFEKHGCKTLQSSLQM</sequence>
<protein>
    <recommendedName>
        <fullName evidence="3">B box-type domain-containing protein</fullName>
    </recommendedName>
</protein>
<dbReference type="EMBL" id="DF973166">
    <property type="protein sequence ID" value="GAU17079.1"/>
    <property type="molecule type" value="Genomic_DNA"/>
</dbReference>
<proteinExistence type="predicted"/>
<organism evidence="1 2">
    <name type="scientific">Trifolium subterraneum</name>
    <name type="common">Subterranean clover</name>
    <dbReference type="NCBI Taxonomy" id="3900"/>
    <lineage>
        <taxon>Eukaryota</taxon>
        <taxon>Viridiplantae</taxon>
        <taxon>Streptophyta</taxon>
        <taxon>Embryophyta</taxon>
        <taxon>Tracheophyta</taxon>
        <taxon>Spermatophyta</taxon>
        <taxon>Magnoliopsida</taxon>
        <taxon>eudicotyledons</taxon>
        <taxon>Gunneridae</taxon>
        <taxon>Pentapetalae</taxon>
        <taxon>rosids</taxon>
        <taxon>fabids</taxon>
        <taxon>Fabales</taxon>
        <taxon>Fabaceae</taxon>
        <taxon>Papilionoideae</taxon>
        <taxon>50 kb inversion clade</taxon>
        <taxon>NPAAA clade</taxon>
        <taxon>Hologalegina</taxon>
        <taxon>IRL clade</taxon>
        <taxon>Trifolieae</taxon>
        <taxon>Trifolium</taxon>
    </lineage>
</organism>
<evidence type="ECO:0000313" key="2">
    <source>
        <dbReference type="Proteomes" id="UP000242715"/>
    </source>
</evidence>
<accession>A0A2Z6M4Z0</accession>
<dbReference type="AlphaFoldDB" id="A0A2Z6M4Z0"/>
<dbReference type="Proteomes" id="UP000242715">
    <property type="component" value="Unassembled WGS sequence"/>
</dbReference>
<name>A0A2Z6M4Z0_TRISU</name>
<dbReference type="OrthoDB" id="10634070at2759"/>
<evidence type="ECO:0008006" key="3">
    <source>
        <dbReference type="Google" id="ProtNLM"/>
    </source>
</evidence>